<evidence type="ECO:0000313" key="4">
    <source>
        <dbReference type="Proteomes" id="UP000198718"/>
    </source>
</evidence>
<dbReference type="GO" id="GO:0016491">
    <property type="term" value="F:oxidoreductase activity"/>
    <property type="evidence" value="ECO:0007669"/>
    <property type="project" value="UniProtKB-KW"/>
</dbReference>
<dbReference type="Pfam" id="PF02615">
    <property type="entry name" value="Ldh_2"/>
    <property type="match status" value="1"/>
</dbReference>
<comment type="similarity">
    <text evidence="1">Belongs to the LDH2/MDH2 oxidoreductase family.</text>
</comment>
<keyword evidence="4" id="KW-1185">Reference proteome</keyword>
<dbReference type="InterPro" id="IPR003767">
    <property type="entry name" value="Malate/L-lactate_DH-like"/>
</dbReference>
<dbReference type="InterPro" id="IPR043143">
    <property type="entry name" value="Mal/L-sulf/L-lact_DH-like_NADP"/>
</dbReference>
<gene>
    <name evidence="3" type="ORF">SAMN05660472_02397</name>
</gene>
<dbReference type="SUPFAM" id="SSF89733">
    <property type="entry name" value="L-sulfolactate dehydrogenase-like"/>
    <property type="match status" value="1"/>
</dbReference>
<dbReference type="Gene3D" id="3.30.1370.60">
    <property type="entry name" value="Hypothetical oxidoreductase yiak, domain 2"/>
    <property type="match status" value="1"/>
</dbReference>
<dbReference type="EMBL" id="FNFP01000006">
    <property type="protein sequence ID" value="SDK99055.1"/>
    <property type="molecule type" value="Genomic_DNA"/>
</dbReference>
<organism evidence="3 4">
    <name type="scientific">Natronincola ferrireducens</name>
    <dbReference type="NCBI Taxonomy" id="393762"/>
    <lineage>
        <taxon>Bacteria</taxon>
        <taxon>Bacillati</taxon>
        <taxon>Bacillota</taxon>
        <taxon>Clostridia</taxon>
        <taxon>Peptostreptococcales</taxon>
        <taxon>Natronincolaceae</taxon>
        <taxon>Natronincola</taxon>
    </lineage>
</organism>
<reference evidence="3 4" key="1">
    <citation type="submission" date="2016-10" db="EMBL/GenBank/DDBJ databases">
        <authorList>
            <person name="de Groot N.N."/>
        </authorList>
    </citation>
    <scope>NUCLEOTIDE SEQUENCE [LARGE SCALE GENOMIC DNA]</scope>
    <source>
        <strain evidence="3 4">DSM 18346</strain>
    </source>
</reference>
<sequence>MEKEVVIIDASVLQNYVQELFKSSRVNTEDSEFIAKALVDSNLYGIDSHGVMRVPIYIKRFLNKAVTLNPNFKFNNTGKAIEIMDGDNGSGIIVGKKAMEKAIELAKSFGVGVVGVKRSNHYGACAIYTRMAVEEGMVGISMTNVKPLIIAPGAEKPVVGNNPFSIAIPTYNDFPFMLDMALSVVAGGKLSLAIKKGEKIPKNWATDKNGRPTDDPKEAFAGYLLPMGEYKGLGLAYAIDMLSGLLTGAEFGYGVQSMYEKPEEPSHTGHMMIAINVDKIIGKDQIKERMKRYHDDLMNTPMWDENKKMYFPGELESILYKQRKEEGIPIPIKIHEELEELGRQLGFNKSLEYI</sequence>
<protein>
    <submittedName>
        <fullName evidence="3">Malate/lactate/ureidoglycolate dehydrogenase, LDH2 family</fullName>
    </submittedName>
</protein>
<keyword evidence="2" id="KW-0560">Oxidoreductase</keyword>
<accession>A0A1G9GEQ5</accession>
<dbReference type="PANTHER" id="PTHR11091:SF0">
    <property type="entry name" value="MALATE DEHYDROGENASE"/>
    <property type="match status" value="1"/>
</dbReference>
<dbReference type="InterPro" id="IPR043144">
    <property type="entry name" value="Mal/L-sulf/L-lact_DH-like_ah"/>
</dbReference>
<proteinExistence type="inferred from homology"/>
<dbReference type="RefSeq" id="WP_090553927.1">
    <property type="nucleotide sequence ID" value="NZ_FNFP01000006.1"/>
</dbReference>
<dbReference type="PANTHER" id="PTHR11091">
    <property type="entry name" value="OXIDOREDUCTASE-RELATED"/>
    <property type="match status" value="1"/>
</dbReference>
<evidence type="ECO:0000256" key="2">
    <source>
        <dbReference type="ARBA" id="ARBA00023002"/>
    </source>
</evidence>
<dbReference type="Proteomes" id="UP000198718">
    <property type="component" value="Unassembled WGS sequence"/>
</dbReference>
<dbReference type="Gene3D" id="1.10.1530.10">
    <property type="match status" value="1"/>
</dbReference>
<dbReference type="InterPro" id="IPR036111">
    <property type="entry name" value="Mal/L-sulfo/L-lacto_DH-like_sf"/>
</dbReference>
<evidence type="ECO:0000313" key="3">
    <source>
        <dbReference type="EMBL" id="SDK99055.1"/>
    </source>
</evidence>
<evidence type="ECO:0000256" key="1">
    <source>
        <dbReference type="ARBA" id="ARBA00006056"/>
    </source>
</evidence>
<name>A0A1G9GEQ5_9FIRM</name>
<dbReference type="AlphaFoldDB" id="A0A1G9GEQ5"/>
<dbReference type="STRING" id="393762.SAMN05660472_02397"/>
<dbReference type="OrthoDB" id="9769447at2"/>